<gene>
    <name evidence="3" type="ORF">WMO25_13875</name>
</gene>
<evidence type="ECO:0000256" key="1">
    <source>
        <dbReference type="SAM" id="Phobius"/>
    </source>
</evidence>
<dbReference type="InterPro" id="IPR036291">
    <property type="entry name" value="NAD(P)-bd_dom_sf"/>
</dbReference>
<dbReference type="Pfam" id="PF02737">
    <property type="entry name" value="3HCDH_N"/>
    <property type="match status" value="1"/>
</dbReference>
<comment type="caution">
    <text evidence="3">The sequence shown here is derived from an EMBL/GenBank/DDBJ whole genome shotgun (WGS) entry which is preliminary data.</text>
</comment>
<evidence type="ECO:0000259" key="2">
    <source>
        <dbReference type="Pfam" id="PF02737"/>
    </source>
</evidence>
<protein>
    <submittedName>
        <fullName evidence="3">3-hydroxyacyl-CoA dehydrogenase NAD-binding domain-containing protein</fullName>
    </submittedName>
</protein>
<proteinExistence type="predicted"/>
<keyword evidence="1" id="KW-0812">Transmembrane</keyword>
<name>A0ABV1B6U8_9FIRM</name>
<feature type="domain" description="3-hydroxyacyl-CoA dehydrogenase NAD binding" evidence="2">
    <location>
        <begin position="8"/>
        <end position="40"/>
    </location>
</feature>
<dbReference type="InterPro" id="IPR006176">
    <property type="entry name" value="3-OHacyl-CoA_DH_NAD-bd"/>
</dbReference>
<keyword evidence="4" id="KW-1185">Reference proteome</keyword>
<evidence type="ECO:0000313" key="3">
    <source>
        <dbReference type="EMBL" id="MEQ2366159.1"/>
    </source>
</evidence>
<evidence type="ECO:0000313" key="4">
    <source>
        <dbReference type="Proteomes" id="UP001469749"/>
    </source>
</evidence>
<dbReference type="EMBL" id="JBBMEK010000215">
    <property type="protein sequence ID" value="MEQ2366159.1"/>
    <property type="molecule type" value="Genomic_DNA"/>
</dbReference>
<organism evidence="3 4">
    <name type="scientific">Coprococcus intestinihominis</name>
    <dbReference type="NCBI Taxonomy" id="3133154"/>
    <lineage>
        <taxon>Bacteria</taxon>
        <taxon>Bacillati</taxon>
        <taxon>Bacillota</taxon>
        <taxon>Clostridia</taxon>
        <taxon>Lachnospirales</taxon>
        <taxon>Lachnospiraceae</taxon>
        <taxon>Coprococcus</taxon>
    </lineage>
</organism>
<accession>A0ABV1B6U8</accession>
<dbReference type="Proteomes" id="UP001469749">
    <property type="component" value="Unassembled WGS sequence"/>
</dbReference>
<reference evidence="3 4" key="1">
    <citation type="submission" date="2024-03" db="EMBL/GenBank/DDBJ databases">
        <title>Human intestinal bacterial collection.</title>
        <authorList>
            <person name="Pauvert C."/>
            <person name="Hitch T.C.A."/>
            <person name="Clavel T."/>
        </authorList>
    </citation>
    <scope>NUCLEOTIDE SEQUENCE [LARGE SCALE GENOMIC DNA]</scope>
    <source>
        <strain evidence="3 4">CLA-AA-H190</strain>
    </source>
</reference>
<keyword evidence="1" id="KW-0472">Membrane</keyword>
<dbReference type="Gene3D" id="3.40.50.720">
    <property type="entry name" value="NAD(P)-binding Rossmann-like Domain"/>
    <property type="match status" value="1"/>
</dbReference>
<dbReference type="SUPFAM" id="SSF51735">
    <property type="entry name" value="NAD(P)-binding Rossmann-fold domains"/>
    <property type="match status" value="1"/>
</dbReference>
<feature type="transmembrane region" description="Helical" evidence="1">
    <location>
        <begin position="6"/>
        <end position="27"/>
    </location>
</feature>
<keyword evidence="1" id="KW-1133">Transmembrane helix</keyword>
<sequence>MKVADIKNVAGIGGGVIGGSWAVLFAMKGLNVKLYDINDPELFMSI</sequence>
<dbReference type="RefSeq" id="WP_349085789.1">
    <property type="nucleotide sequence ID" value="NZ_JBBMEK010000215.1"/>
</dbReference>